<proteinExistence type="predicted"/>
<evidence type="ECO:0008006" key="3">
    <source>
        <dbReference type="Google" id="ProtNLM"/>
    </source>
</evidence>
<accession>A0ABN9U159</accession>
<reference evidence="1" key="1">
    <citation type="submission" date="2023-10" db="EMBL/GenBank/DDBJ databases">
        <authorList>
            <person name="Chen Y."/>
            <person name="Shah S."/>
            <person name="Dougan E. K."/>
            <person name="Thang M."/>
            <person name="Chan C."/>
        </authorList>
    </citation>
    <scope>NUCLEOTIDE SEQUENCE [LARGE SCALE GENOMIC DNA]</scope>
</reference>
<dbReference type="EMBL" id="CAUYUJ010015219">
    <property type="protein sequence ID" value="CAK0851243.1"/>
    <property type="molecule type" value="Genomic_DNA"/>
</dbReference>
<evidence type="ECO:0000313" key="2">
    <source>
        <dbReference type="Proteomes" id="UP001189429"/>
    </source>
</evidence>
<evidence type="ECO:0000313" key="1">
    <source>
        <dbReference type="EMBL" id="CAK0851243.1"/>
    </source>
</evidence>
<keyword evidence="2" id="KW-1185">Reference proteome</keyword>
<gene>
    <name evidence="1" type="ORF">PCOR1329_LOCUS43429</name>
</gene>
<protein>
    <recommendedName>
        <fullName evidence="3">RNA-dependent RNA polymerase</fullName>
    </recommendedName>
</protein>
<comment type="caution">
    <text evidence="1">The sequence shown here is derived from an EMBL/GenBank/DDBJ whole genome shotgun (WGS) entry which is preliminary data.</text>
</comment>
<name>A0ABN9U159_9DINO</name>
<feature type="non-terminal residue" evidence="1">
    <location>
        <position position="1"/>
    </location>
</feature>
<dbReference type="Proteomes" id="UP001189429">
    <property type="component" value="Unassembled WGS sequence"/>
</dbReference>
<organism evidence="1 2">
    <name type="scientific">Prorocentrum cordatum</name>
    <dbReference type="NCBI Taxonomy" id="2364126"/>
    <lineage>
        <taxon>Eukaryota</taxon>
        <taxon>Sar</taxon>
        <taxon>Alveolata</taxon>
        <taxon>Dinophyceae</taxon>
        <taxon>Prorocentrales</taxon>
        <taxon>Prorocentraceae</taxon>
        <taxon>Prorocentrum</taxon>
    </lineage>
</organism>
<sequence>LLTWEPRLLEQCERHHSRRNLPTFTSQNIVITESYAGTCAGSFALGRAFDHAKKCCGHDGRRWRVHFACDKGDVQQDLLTSMSGPHQPQHIFGDILDRLHDDDRTYLDHIVNTTFAANAVILQQAKQGEITFDNYKDAAQSLCDDMYTSICNRLEKATFRLAWAYSTRYYGPDAIQQECVPGFNADLLLNILSPKYTAKFMEFAPCDAGFPSSGKRQFGIFVLANMVKSQLEAVSSDLRETFKKCINQPNSLDMILQGSQELQDACMASILERNSLFGIQVGYAKWEDVLTPHERKRLTFAKRNAADSGYCQIDDAGNCFDWSVSAAIVNLDVTEGFDTTRISRMPRLTKGSLLWDLVRERLLVPEEYWIAMGWPVPGVVPKSAIRCYPHDLNAVSFSHHRMLMGNGMHVVSMGCVSYWMMSAPTWRLNPRAR</sequence>